<organism evidence="2 3">
    <name type="scientific">Caulochytrium protostelioides</name>
    <dbReference type="NCBI Taxonomy" id="1555241"/>
    <lineage>
        <taxon>Eukaryota</taxon>
        <taxon>Fungi</taxon>
        <taxon>Fungi incertae sedis</taxon>
        <taxon>Chytridiomycota</taxon>
        <taxon>Chytridiomycota incertae sedis</taxon>
        <taxon>Chytridiomycetes</taxon>
        <taxon>Caulochytriales</taxon>
        <taxon>Caulochytriaceae</taxon>
        <taxon>Caulochytrium</taxon>
    </lineage>
</organism>
<dbReference type="AlphaFoldDB" id="A0A4P9XAW2"/>
<reference evidence="3" key="1">
    <citation type="journal article" date="2018" name="Nat. Microbiol.">
        <title>Leveraging single-cell genomics to expand the fungal tree of life.</title>
        <authorList>
            <person name="Ahrendt S.R."/>
            <person name="Quandt C.A."/>
            <person name="Ciobanu D."/>
            <person name="Clum A."/>
            <person name="Salamov A."/>
            <person name="Andreopoulos B."/>
            <person name="Cheng J.F."/>
            <person name="Woyke T."/>
            <person name="Pelin A."/>
            <person name="Henrissat B."/>
            <person name="Reynolds N.K."/>
            <person name="Benny G.L."/>
            <person name="Smith M.E."/>
            <person name="James T.Y."/>
            <person name="Grigoriev I.V."/>
        </authorList>
    </citation>
    <scope>NUCLEOTIDE SEQUENCE [LARGE SCALE GENOMIC DNA]</scope>
    <source>
        <strain evidence="3">ATCC 52028</strain>
    </source>
</reference>
<evidence type="ECO:0000256" key="1">
    <source>
        <dbReference type="ARBA" id="ARBA00022737"/>
    </source>
</evidence>
<dbReference type="GO" id="GO:0003341">
    <property type="term" value="P:cilium movement"/>
    <property type="evidence" value="ECO:0007669"/>
    <property type="project" value="TreeGrafter"/>
</dbReference>
<dbReference type="Pfam" id="PF02985">
    <property type="entry name" value="HEAT"/>
    <property type="match status" value="1"/>
</dbReference>
<sequence length="547" mass="57998">MRGAVAAGGARTVQNVLDKYQKDRLAFTQVVANLALRESNMEALQTSGIISLLRPLLADTVPSIQQCAALALGRLANHNEEVAEAIIASKILPQLVFSLSEQNRFYKKAAAFVVRAIAKHSPHLAKATVDAGALTALTNCLEDFDPTVKESTAWAIGYIARHNAELAHAVQEAGAIPLLVLCIQEPELSLRRIAASALSDIAKHSPELAQAVVDANVIPLLAPLVNTQDNKLRRQVCAALAQIAKHTVDLAENVVEADIFPTVFTALRSPDLHVRRNAATLICEITKHTVELAQLVVNSGGIAAVVAYVSESEGPAQLPAIMTLGYVAAFLETLALAVIVAKGVPALMDALDDRHPDYIRAAAAWALGQIGRHNSEHAKVLCDAAVIPKMLHLAIATSPAAAAAAGLPSAGLSAEQSDLHTKAKRALKAILEKTLDIAALDPVLQLSTPPNILKHIVHQIAKVLPHNVVARRAFVTSGGLQRIQEISHAYAKDAHGAVLAEFITAINACYPEEIIRYYSPGYTATLLNKLDDVANLAANEGPAAVVS</sequence>
<dbReference type="Gene3D" id="1.25.10.10">
    <property type="entry name" value="Leucine-rich Repeat Variant"/>
    <property type="match status" value="2"/>
</dbReference>
<dbReference type="SMART" id="SM00185">
    <property type="entry name" value="ARM"/>
    <property type="match status" value="7"/>
</dbReference>
<gene>
    <name evidence="2" type="ORF">CXG81DRAFT_29488</name>
</gene>
<dbReference type="STRING" id="1555241.A0A4P9XAW2"/>
<evidence type="ECO:0008006" key="4">
    <source>
        <dbReference type="Google" id="ProtNLM"/>
    </source>
</evidence>
<dbReference type="InterPro" id="IPR016024">
    <property type="entry name" value="ARM-type_fold"/>
</dbReference>
<dbReference type="GO" id="GO:0015630">
    <property type="term" value="C:microtubule cytoskeleton"/>
    <property type="evidence" value="ECO:0007669"/>
    <property type="project" value="TreeGrafter"/>
</dbReference>
<evidence type="ECO:0000313" key="2">
    <source>
        <dbReference type="EMBL" id="RKP02524.1"/>
    </source>
</evidence>
<dbReference type="GO" id="GO:0008017">
    <property type="term" value="F:microtubule binding"/>
    <property type="evidence" value="ECO:0007669"/>
    <property type="project" value="TreeGrafter"/>
</dbReference>
<dbReference type="SUPFAM" id="SSF48371">
    <property type="entry name" value="ARM repeat"/>
    <property type="match status" value="1"/>
</dbReference>
<dbReference type="PANTHER" id="PTHR23314">
    <property type="entry name" value="SPERM-ASSOCIATED ANTIGEN 6 ARMADILLO REPEAT-CONTAINING"/>
    <property type="match status" value="1"/>
</dbReference>
<proteinExistence type="predicted"/>
<dbReference type="InterPro" id="IPR011989">
    <property type="entry name" value="ARM-like"/>
</dbReference>
<name>A0A4P9XAW2_9FUNG</name>
<dbReference type="InterPro" id="IPR000357">
    <property type="entry name" value="HEAT"/>
</dbReference>
<dbReference type="EMBL" id="ML014141">
    <property type="protein sequence ID" value="RKP02524.1"/>
    <property type="molecule type" value="Genomic_DNA"/>
</dbReference>
<protein>
    <recommendedName>
        <fullName evidence="4">Sperm-associated antigen 6</fullName>
    </recommendedName>
</protein>
<dbReference type="Pfam" id="PF00514">
    <property type="entry name" value="Arm"/>
    <property type="match status" value="3"/>
</dbReference>
<dbReference type="PANTHER" id="PTHR23314:SF0">
    <property type="entry name" value="SPERM-ASSOCIATED ANTIGEN 6"/>
    <property type="match status" value="1"/>
</dbReference>
<dbReference type="InterPro" id="IPR000225">
    <property type="entry name" value="Armadillo"/>
</dbReference>
<keyword evidence="1" id="KW-0677">Repeat</keyword>
<evidence type="ECO:0000313" key="3">
    <source>
        <dbReference type="Proteomes" id="UP000274922"/>
    </source>
</evidence>
<keyword evidence="3" id="KW-1185">Reference proteome</keyword>
<dbReference type="Proteomes" id="UP000274922">
    <property type="component" value="Unassembled WGS sequence"/>
</dbReference>
<accession>A0A4P9XAW2</accession>
<dbReference type="OrthoDB" id="7537227at2759"/>